<dbReference type="AlphaFoldDB" id="A0A974SP40"/>
<dbReference type="PROSITE" id="PS50110">
    <property type="entry name" value="RESPONSE_REGULATORY"/>
    <property type="match status" value="1"/>
</dbReference>
<dbReference type="Proteomes" id="UP000663444">
    <property type="component" value="Chromosome"/>
</dbReference>
<dbReference type="InterPro" id="IPR011006">
    <property type="entry name" value="CheY-like_superfamily"/>
</dbReference>
<dbReference type="InterPro" id="IPR043128">
    <property type="entry name" value="Rev_trsase/Diguanyl_cyclase"/>
</dbReference>
<dbReference type="InterPro" id="IPR029787">
    <property type="entry name" value="Nucleotide_cyclase"/>
</dbReference>
<dbReference type="CDD" id="cd00156">
    <property type="entry name" value="REC"/>
    <property type="match status" value="1"/>
</dbReference>
<dbReference type="InterPro" id="IPR000160">
    <property type="entry name" value="GGDEF_dom"/>
</dbReference>
<reference evidence="5" key="1">
    <citation type="submission" date="2020-11" db="EMBL/GenBank/DDBJ databases">
        <title>Azospira restricta DSM 18626 genome sequence.</title>
        <authorList>
            <person name="Moe W.M."/>
        </authorList>
    </citation>
    <scope>NUCLEOTIDE SEQUENCE</scope>
    <source>
        <strain evidence="5">DSM 18626</strain>
    </source>
</reference>
<dbReference type="SMART" id="SM00448">
    <property type="entry name" value="REC"/>
    <property type="match status" value="1"/>
</dbReference>
<dbReference type="KEGG" id="ares:IWH25_00280"/>
<dbReference type="Gene3D" id="3.40.50.2300">
    <property type="match status" value="1"/>
</dbReference>
<dbReference type="EMBL" id="CP064781">
    <property type="protein sequence ID" value="QRJ63834.1"/>
    <property type="molecule type" value="Genomic_DNA"/>
</dbReference>
<dbReference type="SUPFAM" id="SSF52172">
    <property type="entry name" value="CheY-like"/>
    <property type="match status" value="1"/>
</dbReference>
<evidence type="ECO:0000259" key="3">
    <source>
        <dbReference type="PROSITE" id="PS50110"/>
    </source>
</evidence>
<dbReference type="PANTHER" id="PTHR44591:SF3">
    <property type="entry name" value="RESPONSE REGULATORY DOMAIN-CONTAINING PROTEIN"/>
    <property type="match status" value="1"/>
</dbReference>
<keyword evidence="1" id="KW-0597">Phosphoprotein</keyword>
<dbReference type="Gene3D" id="3.30.70.270">
    <property type="match status" value="1"/>
</dbReference>
<dbReference type="Pfam" id="PF00990">
    <property type="entry name" value="GGDEF"/>
    <property type="match status" value="1"/>
</dbReference>
<dbReference type="InterPro" id="IPR001789">
    <property type="entry name" value="Sig_transdc_resp-reg_receiver"/>
</dbReference>
<sequence length="384" mass="41350">MEEVLRRVLVVDHSRVVRSALAKHLREHFEVREEADGESAWQTLVLDSTIIAVVSGAQLPRLNGYDLLARLRVNKLRRLCDIPFLLVISGHESDSDRQRAREHGVTDFITRGMPRQEIVARIGRLVNWELATHFPGLTEMPPRDKAGEAPARRAPDVLAADAVAGRLAQAIAQTPAAADMIGVLAFGLDLHGGLVARFGNETADAVATHVARVLQTKIGHGDCIGHGDAGDCLIVSPGTSLAGCTAFAQRVCRGLANSQVNIAGEAFPLQVSAGIASLSADAGLDAPALIARATLRLRMAQSAGGNRVHANDPAAAPGGFGPEYFEELFNLYDPQAAARQFGSLGLHLMPLLRTLDREFRFGLPLSEIERSFAVRASEERDRRP</sequence>
<evidence type="ECO:0000256" key="1">
    <source>
        <dbReference type="ARBA" id="ARBA00022553"/>
    </source>
</evidence>
<evidence type="ECO:0000259" key="4">
    <source>
        <dbReference type="PROSITE" id="PS50887"/>
    </source>
</evidence>
<protein>
    <submittedName>
        <fullName evidence="5">Response regulator</fullName>
    </submittedName>
</protein>
<proteinExistence type="predicted"/>
<gene>
    <name evidence="5" type="ORF">IWH25_00280</name>
</gene>
<dbReference type="GO" id="GO:0000160">
    <property type="term" value="P:phosphorelay signal transduction system"/>
    <property type="evidence" value="ECO:0007669"/>
    <property type="project" value="InterPro"/>
</dbReference>
<dbReference type="SMART" id="SM00267">
    <property type="entry name" value="GGDEF"/>
    <property type="match status" value="1"/>
</dbReference>
<evidence type="ECO:0000313" key="5">
    <source>
        <dbReference type="EMBL" id="QRJ63834.1"/>
    </source>
</evidence>
<dbReference type="SUPFAM" id="SSF55073">
    <property type="entry name" value="Nucleotide cyclase"/>
    <property type="match status" value="1"/>
</dbReference>
<dbReference type="RefSeq" id="WP_203387366.1">
    <property type="nucleotide sequence ID" value="NZ_CP064781.1"/>
</dbReference>
<dbReference type="Pfam" id="PF00072">
    <property type="entry name" value="Response_reg"/>
    <property type="match status" value="1"/>
</dbReference>
<dbReference type="PROSITE" id="PS50887">
    <property type="entry name" value="GGDEF"/>
    <property type="match status" value="1"/>
</dbReference>
<feature type="domain" description="GGDEF" evidence="4">
    <location>
        <begin position="179"/>
        <end position="313"/>
    </location>
</feature>
<accession>A0A974SP40</accession>
<dbReference type="NCBIfam" id="TIGR00254">
    <property type="entry name" value="GGDEF"/>
    <property type="match status" value="1"/>
</dbReference>
<evidence type="ECO:0000256" key="2">
    <source>
        <dbReference type="PROSITE-ProRule" id="PRU00169"/>
    </source>
</evidence>
<evidence type="ECO:0000313" key="6">
    <source>
        <dbReference type="Proteomes" id="UP000663444"/>
    </source>
</evidence>
<feature type="domain" description="Response regulatory" evidence="3">
    <location>
        <begin position="7"/>
        <end position="126"/>
    </location>
</feature>
<organism evidence="5 6">
    <name type="scientific">Azospira restricta</name>
    <dbReference type="NCBI Taxonomy" id="404405"/>
    <lineage>
        <taxon>Bacteria</taxon>
        <taxon>Pseudomonadati</taxon>
        <taxon>Pseudomonadota</taxon>
        <taxon>Betaproteobacteria</taxon>
        <taxon>Rhodocyclales</taxon>
        <taxon>Rhodocyclaceae</taxon>
        <taxon>Azospira</taxon>
    </lineage>
</organism>
<comment type="caution">
    <text evidence="2">Lacks conserved residue(s) required for the propagation of feature annotation.</text>
</comment>
<dbReference type="PANTHER" id="PTHR44591">
    <property type="entry name" value="STRESS RESPONSE REGULATOR PROTEIN 1"/>
    <property type="match status" value="1"/>
</dbReference>
<name>A0A974SP40_9RHOO</name>
<keyword evidence="6" id="KW-1185">Reference proteome</keyword>
<dbReference type="InterPro" id="IPR050595">
    <property type="entry name" value="Bact_response_regulator"/>
</dbReference>